<dbReference type="Gene3D" id="3.30.300.30">
    <property type="match status" value="1"/>
</dbReference>
<evidence type="ECO:0000259" key="3">
    <source>
        <dbReference type="Pfam" id="PF00501"/>
    </source>
</evidence>
<dbReference type="InterPro" id="IPR042099">
    <property type="entry name" value="ANL_N_sf"/>
</dbReference>
<dbReference type="PATRIC" id="fig|1461583.4.peg.548"/>
<evidence type="ECO:0000256" key="1">
    <source>
        <dbReference type="ARBA" id="ARBA00006432"/>
    </source>
</evidence>
<dbReference type="EMBL" id="LN483073">
    <property type="protein sequence ID" value="CEA00340.1"/>
    <property type="molecule type" value="Genomic_DNA"/>
</dbReference>
<dbReference type="GO" id="GO:0016878">
    <property type="term" value="F:acid-thiol ligase activity"/>
    <property type="evidence" value="ECO:0007669"/>
    <property type="project" value="UniProtKB-ARBA"/>
</dbReference>
<proteinExistence type="inferred from homology"/>
<dbReference type="HOGENOM" id="CLU_000022_59_0_9"/>
<comment type="similarity">
    <text evidence="1">Belongs to the ATP-dependent AMP-binding enzyme family.</text>
</comment>
<dbReference type="Gene3D" id="3.40.50.12780">
    <property type="entry name" value="N-terminal domain of ligase-like"/>
    <property type="match status" value="1"/>
</dbReference>
<gene>
    <name evidence="5" type="primary">lcfB_1</name>
    <name evidence="5" type="ORF">BN1050_00575</name>
</gene>
<dbReference type="InterPro" id="IPR020845">
    <property type="entry name" value="AMP-binding_CS"/>
</dbReference>
<dbReference type="InterPro" id="IPR045851">
    <property type="entry name" value="AMP-bd_C_sf"/>
</dbReference>
<dbReference type="Pfam" id="PF13193">
    <property type="entry name" value="AMP-binding_C"/>
    <property type="match status" value="1"/>
</dbReference>
<organism evidence="5">
    <name type="scientific">Metalysinibacillus saudimassiliensis</name>
    <dbReference type="NCBI Taxonomy" id="1461583"/>
    <lineage>
        <taxon>Bacteria</taxon>
        <taxon>Bacillati</taxon>
        <taxon>Bacillota</taxon>
        <taxon>Bacilli</taxon>
        <taxon>Bacillales</taxon>
        <taxon>Caryophanaceae</taxon>
        <taxon>Metalysinibacillus</taxon>
    </lineage>
</organism>
<feature type="domain" description="AMP-binding enzyme C-terminal" evidence="4">
    <location>
        <begin position="412"/>
        <end position="487"/>
    </location>
</feature>
<dbReference type="SUPFAM" id="SSF56801">
    <property type="entry name" value="Acetyl-CoA synthetase-like"/>
    <property type="match status" value="1"/>
</dbReference>
<evidence type="ECO:0000256" key="2">
    <source>
        <dbReference type="ARBA" id="ARBA00022598"/>
    </source>
</evidence>
<dbReference type="NCBIfam" id="NF004837">
    <property type="entry name" value="PRK06187.1"/>
    <property type="match status" value="1"/>
</dbReference>
<dbReference type="PROSITE" id="PS00455">
    <property type="entry name" value="AMP_BINDING"/>
    <property type="match status" value="1"/>
</dbReference>
<dbReference type="Pfam" id="PF00501">
    <property type="entry name" value="AMP-binding"/>
    <property type="match status" value="1"/>
</dbReference>
<protein>
    <submittedName>
        <fullName evidence="5">Long-chain-fatty-acid--CoA ligase</fullName>
    </submittedName>
</protein>
<dbReference type="AlphaFoldDB" id="A0A078M2C9"/>
<sequence length="500" mass="55719">MLTFGNVMNQNAVKYRNKTAVVFEDTSYTYEELNERGNRLANAFLAQGYKKGDKVAVMMKNNSTYIEIIVGLSKIGVIIVPINFRAVGPEIAYIVEHSESRAYITTPEYVAEYGRIGAVTAQIDTMLVVGETYEAFLQSGAPDVPPSDVVETDTMYFGYTSGTTGKPKGVVISHRSRMLTALVTAAEYKIDESDVHAVVGPIYHAAPWIFLMTQLTAGGTIIVEEAYRPEKFLADVQKYGITNTFMAPTMYNFLVNLPEETIKKYDASSLRVFISAGSALPTQTKYKIVEYFPGVDLHEFYGATESAVTLNIKPKDISKDGSVGQPFPFVECIIVDDDKQPVKVGEVGELYFKGPYLLDEYYRNPEATKQAFWNGYFSVGELAMQDTEGYYYIIDRKKDMLISGGVNIYPREIEDVLYHHPDVLEVAVIGVPDPVWGESVQAVVALKEGKTVTEQDIINFCEGRLASYKKPKSVRFVDELPRNPSGKILKVELRSQYAGV</sequence>
<evidence type="ECO:0000313" key="5">
    <source>
        <dbReference type="EMBL" id="CEA00340.1"/>
    </source>
</evidence>
<dbReference type="InterPro" id="IPR050237">
    <property type="entry name" value="ATP-dep_AMP-bd_enzyme"/>
</dbReference>
<evidence type="ECO:0000259" key="4">
    <source>
        <dbReference type="Pfam" id="PF13193"/>
    </source>
</evidence>
<reference evidence="5" key="1">
    <citation type="submission" date="2014-07" db="EMBL/GenBank/DDBJ databases">
        <authorList>
            <person name="Urmite Genomes Urmite Genomes"/>
        </authorList>
    </citation>
    <scope>NUCLEOTIDE SEQUENCE</scope>
    <source>
        <strain evidence="5">13S34_air</strain>
    </source>
</reference>
<feature type="domain" description="AMP-dependent synthetase/ligase" evidence="3">
    <location>
        <begin position="10"/>
        <end position="362"/>
    </location>
</feature>
<dbReference type="PANTHER" id="PTHR43767:SF1">
    <property type="entry name" value="NONRIBOSOMAL PEPTIDE SYNTHASE PES1 (EUROFUNG)-RELATED"/>
    <property type="match status" value="1"/>
</dbReference>
<dbReference type="PANTHER" id="PTHR43767">
    <property type="entry name" value="LONG-CHAIN-FATTY-ACID--COA LIGASE"/>
    <property type="match status" value="1"/>
</dbReference>
<keyword evidence="2 5" id="KW-0436">Ligase</keyword>
<name>A0A078M2C9_9BACL</name>
<dbReference type="FunFam" id="3.30.300.30:FF:000008">
    <property type="entry name" value="2,3-dihydroxybenzoate-AMP ligase"/>
    <property type="match status" value="1"/>
</dbReference>
<accession>A0A078M2C9</accession>
<dbReference type="InterPro" id="IPR025110">
    <property type="entry name" value="AMP-bd_C"/>
</dbReference>
<dbReference type="InterPro" id="IPR000873">
    <property type="entry name" value="AMP-dep_synth/lig_dom"/>
</dbReference>